<sequence>MKRSTIALLIVLAVMIFAPIITIKIISNLSPETKMKGLKELLKEGDSDAPTRYLVIDDTDNDSVYSCIYISTRTPQDTRQGIVFANGENYAGDTLHITNQWQRESSDDSADSSIPQSWFRNQTLDYDHNTRLIIENHNPNVTLYFSEGNFDRVVIQSSGDVVVRESNLGMLVVQDSIGHSSTTCRQSNIGTLFAYLNSKCSLSLSSNNIGTAFYPKDLDSLSIEGNNIGVTGSTDLIEFNLSKTIDNDSVAAVSFGIGVKYTSDDKEDKE</sequence>
<reference evidence="1" key="2">
    <citation type="submission" date="2021-09" db="EMBL/GenBank/DDBJ databases">
        <authorList>
            <person name="Gilroy R."/>
        </authorList>
    </citation>
    <scope>NUCLEOTIDE SEQUENCE</scope>
    <source>
        <strain evidence="1">CHK121-7720</strain>
    </source>
</reference>
<evidence type="ECO:0000313" key="2">
    <source>
        <dbReference type="Proteomes" id="UP000757103"/>
    </source>
</evidence>
<dbReference type="RefSeq" id="WP_273305772.1">
    <property type="nucleotide sequence ID" value="NZ_DYUD01000015.1"/>
</dbReference>
<comment type="caution">
    <text evidence="1">The sequence shown here is derived from an EMBL/GenBank/DDBJ whole genome shotgun (WGS) entry which is preliminary data.</text>
</comment>
<evidence type="ECO:0000313" key="1">
    <source>
        <dbReference type="EMBL" id="HJG88734.1"/>
    </source>
</evidence>
<protein>
    <recommendedName>
        <fullName evidence="3">Adhesin domain-containing protein</fullName>
    </recommendedName>
</protein>
<proteinExistence type="predicted"/>
<organism evidence="1 2">
    <name type="scientific">Barnesiella viscericola</name>
    <dbReference type="NCBI Taxonomy" id="397865"/>
    <lineage>
        <taxon>Bacteria</taxon>
        <taxon>Pseudomonadati</taxon>
        <taxon>Bacteroidota</taxon>
        <taxon>Bacteroidia</taxon>
        <taxon>Bacteroidales</taxon>
        <taxon>Barnesiellaceae</taxon>
        <taxon>Barnesiella</taxon>
    </lineage>
</organism>
<reference evidence="1" key="1">
    <citation type="journal article" date="2021" name="PeerJ">
        <title>Extensive microbial diversity within the chicken gut microbiome revealed by metagenomics and culture.</title>
        <authorList>
            <person name="Gilroy R."/>
            <person name="Ravi A."/>
            <person name="Getino M."/>
            <person name="Pursley I."/>
            <person name="Horton D.L."/>
            <person name="Alikhan N.F."/>
            <person name="Baker D."/>
            <person name="Gharbi K."/>
            <person name="Hall N."/>
            <person name="Watson M."/>
            <person name="Adriaenssens E.M."/>
            <person name="Foster-Nyarko E."/>
            <person name="Jarju S."/>
            <person name="Secka A."/>
            <person name="Antonio M."/>
            <person name="Oren A."/>
            <person name="Chaudhuri R.R."/>
            <person name="La Ragione R."/>
            <person name="Hildebrand F."/>
            <person name="Pallen M.J."/>
        </authorList>
    </citation>
    <scope>NUCLEOTIDE SEQUENCE</scope>
    <source>
        <strain evidence="1">CHK121-7720</strain>
    </source>
</reference>
<dbReference type="EMBL" id="DYUD01000015">
    <property type="protein sequence ID" value="HJG88734.1"/>
    <property type="molecule type" value="Genomic_DNA"/>
</dbReference>
<name>A0A921SUW8_9BACT</name>
<gene>
    <name evidence="1" type="ORF">K8U91_04560</name>
</gene>
<accession>A0A921SUW8</accession>
<dbReference type="Proteomes" id="UP000757103">
    <property type="component" value="Unassembled WGS sequence"/>
</dbReference>
<dbReference type="AlphaFoldDB" id="A0A921SUW8"/>
<evidence type="ECO:0008006" key="3">
    <source>
        <dbReference type="Google" id="ProtNLM"/>
    </source>
</evidence>